<evidence type="ECO:0000313" key="4">
    <source>
        <dbReference type="Proteomes" id="UP001530400"/>
    </source>
</evidence>
<dbReference type="Proteomes" id="UP001530400">
    <property type="component" value="Unassembled WGS sequence"/>
</dbReference>
<dbReference type="Pfam" id="PF05773">
    <property type="entry name" value="RWD"/>
    <property type="match status" value="1"/>
</dbReference>
<keyword evidence="4" id="KW-1185">Reference proteome</keyword>
<proteinExistence type="predicted"/>
<evidence type="ECO:0000259" key="2">
    <source>
        <dbReference type="PROSITE" id="PS50908"/>
    </source>
</evidence>
<dbReference type="InterPro" id="IPR040213">
    <property type="entry name" value="GIR2-like"/>
</dbReference>
<protein>
    <recommendedName>
        <fullName evidence="2">RWD domain-containing protein</fullName>
    </recommendedName>
</protein>
<dbReference type="CDD" id="cd23823">
    <property type="entry name" value="RWD_GCN2"/>
    <property type="match status" value="1"/>
</dbReference>
<feature type="region of interest" description="Disordered" evidence="1">
    <location>
        <begin position="135"/>
        <end position="190"/>
    </location>
</feature>
<feature type="region of interest" description="Disordered" evidence="1">
    <location>
        <begin position="244"/>
        <end position="289"/>
    </location>
</feature>
<evidence type="ECO:0000256" key="1">
    <source>
        <dbReference type="SAM" id="MobiDB-lite"/>
    </source>
</evidence>
<reference evidence="3 4" key="1">
    <citation type="submission" date="2024-10" db="EMBL/GenBank/DDBJ databases">
        <title>Updated reference genomes for cyclostephanoid diatoms.</title>
        <authorList>
            <person name="Roberts W.R."/>
            <person name="Alverson A.J."/>
        </authorList>
    </citation>
    <scope>NUCLEOTIDE SEQUENCE [LARGE SCALE GENOMIC DNA]</scope>
    <source>
        <strain evidence="3 4">AJA010-31</strain>
    </source>
</reference>
<dbReference type="InterPro" id="IPR016135">
    <property type="entry name" value="UBQ-conjugating_enzyme/RWD"/>
</dbReference>
<dbReference type="AlphaFoldDB" id="A0ABD3N9L5"/>
<dbReference type="EMBL" id="JALLPJ020001268">
    <property type="protein sequence ID" value="KAL3772334.1"/>
    <property type="molecule type" value="Genomic_DNA"/>
</dbReference>
<dbReference type="PANTHER" id="PTHR12292">
    <property type="entry name" value="RWD DOMAIN-CONTAINING PROTEIN"/>
    <property type="match status" value="1"/>
</dbReference>
<comment type="caution">
    <text evidence="3">The sequence shown here is derived from an EMBL/GenBank/DDBJ whole genome shotgun (WGS) entry which is preliminary data.</text>
</comment>
<dbReference type="SUPFAM" id="SSF54495">
    <property type="entry name" value="UBC-like"/>
    <property type="match status" value="1"/>
</dbReference>
<name>A0ABD3N9L5_9STRA</name>
<feature type="domain" description="RWD" evidence="2">
    <location>
        <begin position="10"/>
        <end position="123"/>
    </location>
</feature>
<accession>A0ABD3N9L5</accession>
<gene>
    <name evidence="3" type="ORF">ACHAWO_005993</name>
</gene>
<sequence length="289" mass="32288">MSDQQEEQEMEAEALSAIFDTAFEIRSSSQPFIWAVKLVPVDCGDNAEEEEAANHVMVKLVVNVPLDYPEVSSPELDLEIVKGLSEDNKKELLAVATEEAEANAGMPAVFAVCEAVRNWLADNNVKGLDDASMHAQMMRKQKEAERQKAQAAQQFESQKKKDEMTEAEKEELAVRKRREEGTPVNDSTFASWWSKFQQEQEEAALAEGADNAKGDDDEKLTGFQIFSEKAGVFSLEKLEAAAEELENDTSALDPEELGVDEDLFDDDEDFDDLDFESDDEDDSDEEPDI</sequence>
<dbReference type="InterPro" id="IPR006575">
    <property type="entry name" value="RWD_dom"/>
</dbReference>
<dbReference type="Gene3D" id="3.10.110.10">
    <property type="entry name" value="Ubiquitin Conjugating Enzyme"/>
    <property type="match status" value="1"/>
</dbReference>
<dbReference type="SMART" id="SM00591">
    <property type="entry name" value="RWD"/>
    <property type="match status" value="1"/>
</dbReference>
<dbReference type="PROSITE" id="PS50908">
    <property type="entry name" value="RWD"/>
    <property type="match status" value="1"/>
</dbReference>
<evidence type="ECO:0000313" key="3">
    <source>
        <dbReference type="EMBL" id="KAL3772334.1"/>
    </source>
</evidence>
<organism evidence="3 4">
    <name type="scientific">Cyclotella atomus</name>
    <dbReference type="NCBI Taxonomy" id="382360"/>
    <lineage>
        <taxon>Eukaryota</taxon>
        <taxon>Sar</taxon>
        <taxon>Stramenopiles</taxon>
        <taxon>Ochrophyta</taxon>
        <taxon>Bacillariophyta</taxon>
        <taxon>Coscinodiscophyceae</taxon>
        <taxon>Thalassiosirophycidae</taxon>
        <taxon>Stephanodiscales</taxon>
        <taxon>Stephanodiscaceae</taxon>
        <taxon>Cyclotella</taxon>
    </lineage>
</organism>
<feature type="compositionally biased region" description="Basic and acidic residues" evidence="1">
    <location>
        <begin position="157"/>
        <end position="181"/>
    </location>
</feature>